<feature type="compositionally biased region" description="Low complexity" evidence="1">
    <location>
        <begin position="646"/>
        <end position="661"/>
    </location>
</feature>
<evidence type="ECO:0000313" key="4">
    <source>
        <dbReference type="Proteomes" id="UP000279236"/>
    </source>
</evidence>
<feature type="compositionally biased region" description="Pro residues" evidence="1">
    <location>
        <begin position="676"/>
        <end position="685"/>
    </location>
</feature>
<protein>
    <submittedName>
        <fullName evidence="3">Uncharacterized protein</fullName>
    </submittedName>
</protein>
<accession>A0A427XUK3</accession>
<feature type="compositionally biased region" description="Low complexity" evidence="1">
    <location>
        <begin position="183"/>
        <end position="195"/>
    </location>
</feature>
<feature type="compositionally biased region" description="Pro residues" evidence="1">
    <location>
        <begin position="119"/>
        <end position="129"/>
    </location>
</feature>
<dbReference type="Proteomes" id="UP000279236">
    <property type="component" value="Unassembled WGS sequence"/>
</dbReference>
<proteinExistence type="predicted"/>
<feature type="compositionally biased region" description="Basic residues" evidence="1">
    <location>
        <begin position="662"/>
        <end position="673"/>
    </location>
</feature>
<feature type="region of interest" description="Disordered" evidence="1">
    <location>
        <begin position="466"/>
        <end position="510"/>
    </location>
</feature>
<dbReference type="GeneID" id="39592052"/>
<feature type="compositionally biased region" description="Low complexity" evidence="1">
    <location>
        <begin position="472"/>
        <end position="485"/>
    </location>
</feature>
<comment type="caution">
    <text evidence="3">The sequence shown here is derived from an EMBL/GenBank/DDBJ whole genome shotgun (WGS) entry which is preliminary data.</text>
</comment>
<keyword evidence="2" id="KW-0812">Transmembrane</keyword>
<dbReference type="OrthoDB" id="2596760at2759"/>
<organism evidence="3 4">
    <name type="scientific">Apiotrichum porosum</name>
    <dbReference type="NCBI Taxonomy" id="105984"/>
    <lineage>
        <taxon>Eukaryota</taxon>
        <taxon>Fungi</taxon>
        <taxon>Dikarya</taxon>
        <taxon>Basidiomycota</taxon>
        <taxon>Agaricomycotina</taxon>
        <taxon>Tremellomycetes</taxon>
        <taxon>Trichosporonales</taxon>
        <taxon>Trichosporonaceae</taxon>
        <taxon>Apiotrichum</taxon>
    </lineage>
</organism>
<feature type="compositionally biased region" description="Basic and acidic residues" evidence="1">
    <location>
        <begin position="92"/>
        <end position="113"/>
    </location>
</feature>
<feature type="region of interest" description="Disordered" evidence="1">
    <location>
        <begin position="17"/>
        <end position="160"/>
    </location>
</feature>
<feature type="transmembrane region" description="Helical" evidence="2">
    <location>
        <begin position="718"/>
        <end position="738"/>
    </location>
</feature>
<keyword evidence="4" id="KW-1185">Reference proteome</keyword>
<name>A0A427XUK3_9TREE</name>
<dbReference type="EMBL" id="RSCE01000005">
    <property type="protein sequence ID" value="RSH82529.1"/>
    <property type="molecule type" value="Genomic_DNA"/>
</dbReference>
<feature type="region of interest" description="Disordered" evidence="1">
    <location>
        <begin position="645"/>
        <end position="687"/>
    </location>
</feature>
<feature type="compositionally biased region" description="Basic and acidic residues" evidence="1">
    <location>
        <begin position="150"/>
        <end position="160"/>
    </location>
</feature>
<sequence length="742" mass="78305">MPGASSASSALSAAIMSPFATRRSRQQHSPPPSGVDSCYGVRSLEGSVSWSEPGGSGTTTDTSDPEPSDEDDRFTEPPTVERDSTPSSDRTIAGHDEDAERARVVAEAIESRLTDTTTTPPPPPPPPLLPSHTDADTGRDNASLLMHAKPPLDPRSHDSGAHLAASVPLVGLLSPARPPTMTSSPTASLQASLSSLPPPAAPSPLLHYSQTPSSPNAQRSPQRGERPSPLTPASHALFDMLADAPSEPGSPASLASFPSYVASTSSLSRISSPADWDWRHPLSRSIGAFDSEHEHEHDGQQAADHSGSAELVLPTLALPNTSLHLGLDRHAGPGQGTRVALLAGPEHTRDVLGVLASRRSCVQLPHGEVGVVGEAGLEATIVTGLQPSDIQRRAHDAYIGLHALLNPSPTASQQSELEAMVRTYATSKDWIHLAVDLEDDEEATDMIDLVPYTTLDIEAQRLADAAHSVDTSPASLSPTSSMSIPDRTPTSHSGASTPLSERAIDDTPRPMSDIVASWPTTLKASQQSTVVEEEEEAAAGAAPQQSMYSEYGPEDHDDSVLQAVALLERILDEPIRVHAASAIAFFSWRPSPLPAIASPLTGPYTSPASSTFEGTGPMPTVARAQGGGEWEATLSRRLAHRRELDAAASSRGGSASGQSQRARGRGTRRRRSHSPPTKPPCPTPLFPRGHRTIASSVGLVDLFDGMFSGVRRFAQTRWGQVFFACAIAVAVGCGYWAVRTHA</sequence>
<dbReference type="AlphaFoldDB" id="A0A427XUK3"/>
<feature type="region of interest" description="Disordered" evidence="1">
    <location>
        <begin position="172"/>
        <end position="233"/>
    </location>
</feature>
<keyword evidence="2" id="KW-1133">Transmembrane helix</keyword>
<evidence type="ECO:0000313" key="3">
    <source>
        <dbReference type="EMBL" id="RSH82529.1"/>
    </source>
</evidence>
<evidence type="ECO:0000256" key="1">
    <source>
        <dbReference type="SAM" id="MobiDB-lite"/>
    </source>
</evidence>
<keyword evidence="2" id="KW-0472">Membrane</keyword>
<feature type="compositionally biased region" description="Polar residues" evidence="1">
    <location>
        <begin position="488"/>
        <end position="499"/>
    </location>
</feature>
<reference evidence="3 4" key="1">
    <citation type="submission" date="2018-11" db="EMBL/GenBank/DDBJ databases">
        <title>Genome sequence of Apiotrichum porosum DSM 27194.</title>
        <authorList>
            <person name="Aliyu H."/>
            <person name="Gorte O."/>
            <person name="Ochsenreither K."/>
        </authorList>
    </citation>
    <scope>NUCLEOTIDE SEQUENCE [LARGE SCALE GENOMIC DNA]</scope>
    <source>
        <strain evidence="3 4">DSM 27194</strain>
    </source>
</reference>
<dbReference type="RefSeq" id="XP_028476761.1">
    <property type="nucleotide sequence ID" value="XM_028622868.1"/>
</dbReference>
<gene>
    <name evidence="3" type="ORF">EHS24_007509</name>
</gene>
<evidence type="ECO:0000256" key="2">
    <source>
        <dbReference type="SAM" id="Phobius"/>
    </source>
</evidence>
<feature type="compositionally biased region" description="Acidic residues" evidence="1">
    <location>
        <begin position="63"/>
        <end position="73"/>
    </location>
</feature>
<feature type="compositionally biased region" description="Polar residues" evidence="1">
    <location>
        <begin position="208"/>
        <end position="221"/>
    </location>
</feature>